<dbReference type="InterPro" id="IPR013783">
    <property type="entry name" value="Ig-like_fold"/>
</dbReference>
<proteinExistence type="predicted"/>
<comment type="caution">
    <text evidence="2">The sequence shown here is derived from an EMBL/GenBank/DDBJ whole genome shotgun (WGS) entry which is preliminary data.</text>
</comment>
<dbReference type="NCBIfam" id="TIGR04183">
    <property type="entry name" value="Por_Secre_tail"/>
    <property type="match status" value="1"/>
</dbReference>
<evidence type="ECO:0000313" key="2">
    <source>
        <dbReference type="EMBL" id="MPM14306.1"/>
    </source>
</evidence>
<gene>
    <name evidence="2" type="ORF">SDC9_60668</name>
</gene>
<dbReference type="EMBL" id="VSSQ01002257">
    <property type="protein sequence ID" value="MPM14306.1"/>
    <property type="molecule type" value="Genomic_DNA"/>
</dbReference>
<dbReference type="Pfam" id="PF18962">
    <property type="entry name" value="Por_Secre_tail"/>
    <property type="match status" value="1"/>
</dbReference>
<name>A0A644XDK4_9ZZZZ</name>
<evidence type="ECO:0000259" key="1">
    <source>
        <dbReference type="Pfam" id="PF18962"/>
    </source>
</evidence>
<dbReference type="Gene3D" id="2.60.40.10">
    <property type="entry name" value="Immunoglobulins"/>
    <property type="match status" value="1"/>
</dbReference>
<protein>
    <recommendedName>
        <fullName evidence="1">Secretion system C-terminal sorting domain-containing protein</fullName>
    </recommendedName>
</protein>
<dbReference type="AlphaFoldDB" id="A0A644XDK4"/>
<reference evidence="2" key="1">
    <citation type="submission" date="2019-08" db="EMBL/GenBank/DDBJ databases">
        <authorList>
            <person name="Kucharzyk K."/>
            <person name="Murdoch R.W."/>
            <person name="Higgins S."/>
            <person name="Loffler F."/>
        </authorList>
    </citation>
    <scope>NUCLEOTIDE SEQUENCE</scope>
</reference>
<feature type="domain" description="Secretion system C-terminal sorting" evidence="1">
    <location>
        <begin position="708"/>
        <end position="773"/>
    </location>
</feature>
<sequence>MNLTVYPSYQIDEYQSICNGASYTWRGTTYSLAGDYTKTYPTIHGCDSVYILHLTVNPTFAFSENHAICQGSTYTWHGTTYSAPGVYTKSYSTVTGCDSIYTLNLTEISSYAFSENQSICSGDSYFWQGNNYTAAGIYTAVYTTASGCDSVYTLNLTVNSGYAFNESHSICDGDSYSWQGNNYSAAGVYTATYTSVNGCDSVYTLNLTINPVYTFNENHSICQGSSYTWQGSVYSSPGIYTRYYNSINGCDSIYILNLTEVAGYAFTENQSICQGETFTWQGSTYTSDGTYTAAFISSSGCDSIYTLNLTVNPTYVTLSGVEVCNGDMYTWRGNSYSVAGTYYDSLHTQTGCDSVFVLNLTVNPSYAFNESYSMCDGESYSWQGNSYTTSGNYTAAYTTVNGCDSIYTLNLTVNPTYAFNESHSICNGDSYSWQGNTYTAAGTYTAAYTTVNGCDSIYTLNLAVNPTYTFNESHSICNGDSYTWHGNTYTSPGTYTAAYTTVNGCDSIYTLNLTVNPTYAFNESHSICNGDSYTWQGNTYTAAGTYTASYTTVNGCDSVYTLNLTVNPTYAFNENHSICDGESYSWQGNIYTAAGNYTATYATSTGCDSTYTLNLFVNPLPVVWLGNDTTICADAFITLDAGNPGATYLWSEGNATSQSVTIDSTGHGASSFPVSVTVNNGCQSSDTINITIEICDFLDENGNILFSVYPNPSDGIIYITGNSSNDAAIELTDATGKLVYKGKYSNLNGSDHTKEFDLGVYPAGVYFLKIGNTVVRLVRQ</sequence>
<accession>A0A644XDK4</accession>
<dbReference type="InterPro" id="IPR026444">
    <property type="entry name" value="Secre_tail"/>
</dbReference>
<organism evidence="2">
    <name type="scientific">bioreactor metagenome</name>
    <dbReference type="NCBI Taxonomy" id="1076179"/>
    <lineage>
        <taxon>unclassified sequences</taxon>
        <taxon>metagenomes</taxon>
        <taxon>ecological metagenomes</taxon>
    </lineage>
</organism>